<sequence>DSAMSARSWASSISFMEHSYPLFQFLELLLATFHGEVLSLIQAVLQVLNCDLQVLLHPLQVRTGVLLLLQLLSHHGSLVRGKGIIPAPDLSIKSALHGVNHPLAVSLDLFHFLILLSNLPVNLTLDLVELKLDTKNLSLLVLQSALYI</sequence>
<reference evidence="1" key="3">
    <citation type="submission" date="2025-09" db="UniProtKB">
        <authorList>
            <consortium name="Ensembl"/>
        </authorList>
    </citation>
    <scope>IDENTIFICATION</scope>
</reference>
<dbReference type="AlphaFoldDB" id="A0A8C6KSV3"/>
<dbReference type="Proteomes" id="UP000694548">
    <property type="component" value="Chromosome sgr05"/>
</dbReference>
<reference evidence="1" key="2">
    <citation type="submission" date="2025-08" db="UniProtKB">
        <authorList>
            <consortium name="Ensembl"/>
        </authorList>
    </citation>
    <scope>IDENTIFICATION</scope>
</reference>
<dbReference type="Ensembl" id="ENSNFUT00015009507.1">
    <property type="protein sequence ID" value="ENSNFUP00015009040.1"/>
    <property type="gene ID" value="ENSNFUG00015004411.1"/>
</dbReference>
<dbReference type="GeneTree" id="ENSGT01120000272085"/>
<organism evidence="1 2">
    <name type="scientific">Nothobranchius furzeri</name>
    <name type="common">Turquoise killifish</name>
    <dbReference type="NCBI Taxonomy" id="105023"/>
    <lineage>
        <taxon>Eukaryota</taxon>
        <taxon>Metazoa</taxon>
        <taxon>Chordata</taxon>
        <taxon>Craniata</taxon>
        <taxon>Vertebrata</taxon>
        <taxon>Euteleostomi</taxon>
        <taxon>Actinopterygii</taxon>
        <taxon>Neopterygii</taxon>
        <taxon>Teleostei</taxon>
        <taxon>Neoteleostei</taxon>
        <taxon>Acanthomorphata</taxon>
        <taxon>Ovalentaria</taxon>
        <taxon>Atherinomorphae</taxon>
        <taxon>Cyprinodontiformes</taxon>
        <taxon>Nothobranchiidae</taxon>
        <taxon>Nothobranchius</taxon>
    </lineage>
</organism>
<evidence type="ECO:0000313" key="2">
    <source>
        <dbReference type="Proteomes" id="UP000694548"/>
    </source>
</evidence>
<protein>
    <submittedName>
        <fullName evidence="1">Uncharacterized protein</fullName>
    </submittedName>
</protein>
<name>A0A8C6KSV3_NOTFU</name>
<evidence type="ECO:0000313" key="1">
    <source>
        <dbReference type="Ensembl" id="ENSNFUP00015009040.1"/>
    </source>
</evidence>
<proteinExistence type="predicted"/>
<reference evidence="1" key="1">
    <citation type="submission" date="2014-08" db="EMBL/GenBank/DDBJ databases">
        <authorList>
            <person name="Senf B."/>
            <person name="Petzold A."/>
            <person name="Downie B.R."/>
            <person name="Koch P."/>
            <person name="Platzer M."/>
        </authorList>
    </citation>
    <scope>NUCLEOTIDE SEQUENCE [LARGE SCALE GENOMIC DNA]</scope>
    <source>
        <strain evidence="1">GRZ</strain>
    </source>
</reference>
<keyword evidence="2" id="KW-1185">Reference proteome</keyword>
<accession>A0A8C6KSV3</accession>